<protein>
    <submittedName>
        <fullName evidence="1">Uncharacterized protein</fullName>
    </submittedName>
</protein>
<sequence length="68" mass="7399">MMPLLVLCCLDGPPQLWGVASRAGLTHAAVLSPLHDHTHMIITVLLLTSDFKVPKRVELTTTVITTHS</sequence>
<keyword evidence="2" id="KW-1185">Reference proteome</keyword>
<name>A0A2G9RAM4_AQUCT</name>
<gene>
    <name evidence="1" type="ORF">AB205_0204000</name>
</gene>
<reference evidence="2" key="1">
    <citation type="journal article" date="2017" name="Nat. Commun.">
        <title>The North American bullfrog draft genome provides insight into hormonal regulation of long noncoding RNA.</title>
        <authorList>
            <person name="Hammond S.A."/>
            <person name="Warren R.L."/>
            <person name="Vandervalk B.P."/>
            <person name="Kucuk E."/>
            <person name="Khan H."/>
            <person name="Gibb E.A."/>
            <person name="Pandoh P."/>
            <person name="Kirk H."/>
            <person name="Zhao Y."/>
            <person name="Jones M."/>
            <person name="Mungall A.J."/>
            <person name="Coope R."/>
            <person name="Pleasance S."/>
            <person name="Moore R.A."/>
            <person name="Holt R.A."/>
            <person name="Round J.M."/>
            <person name="Ohora S."/>
            <person name="Walle B.V."/>
            <person name="Veldhoen N."/>
            <person name="Helbing C.C."/>
            <person name="Birol I."/>
        </authorList>
    </citation>
    <scope>NUCLEOTIDE SEQUENCE [LARGE SCALE GENOMIC DNA]</scope>
</reference>
<proteinExistence type="predicted"/>
<evidence type="ECO:0000313" key="2">
    <source>
        <dbReference type="Proteomes" id="UP000228934"/>
    </source>
</evidence>
<accession>A0A2G9RAM4</accession>
<dbReference type="EMBL" id="KV948498">
    <property type="protein sequence ID" value="PIO24904.1"/>
    <property type="molecule type" value="Genomic_DNA"/>
</dbReference>
<dbReference type="Proteomes" id="UP000228934">
    <property type="component" value="Unassembled WGS sequence"/>
</dbReference>
<organism evidence="1 2">
    <name type="scientific">Aquarana catesbeiana</name>
    <name type="common">American bullfrog</name>
    <name type="synonym">Rana catesbeiana</name>
    <dbReference type="NCBI Taxonomy" id="8400"/>
    <lineage>
        <taxon>Eukaryota</taxon>
        <taxon>Metazoa</taxon>
        <taxon>Chordata</taxon>
        <taxon>Craniata</taxon>
        <taxon>Vertebrata</taxon>
        <taxon>Euteleostomi</taxon>
        <taxon>Amphibia</taxon>
        <taxon>Batrachia</taxon>
        <taxon>Anura</taxon>
        <taxon>Neobatrachia</taxon>
        <taxon>Ranoidea</taxon>
        <taxon>Ranidae</taxon>
        <taxon>Aquarana</taxon>
    </lineage>
</organism>
<evidence type="ECO:0000313" key="1">
    <source>
        <dbReference type="EMBL" id="PIO24904.1"/>
    </source>
</evidence>
<dbReference type="AlphaFoldDB" id="A0A2G9RAM4"/>